<dbReference type="InterPro" id="IPR003838">
    <property type="entry name" value="ABC3_permease_C"/>
</dbReference>
<keyword evidence="3 7" id="KW-0812">Transmembrane</keyword>
<name>A0A3M2I3P6_9GAMM</name>
<proteinExistence type="inferred from homology"/>
<feature type="transmembrane region" description="Helical" evidence="7">
    <location>
        <begin position="283"/>
        <end position="311"/>
    </location>
</feature>
<dbReference type="Pfam" id="PF12704">
    <property type="entry name" value="MacB_PCD"/>
    <property type="match status" value="1"/>
</dbReference>
<gene>
    <name evidence="10" type="ORF">EBB59_07735</name>
</gene>
<comment type="subcellular location">
    <subcellularLocation>
        <location evidence="1">Cell membrane</location>
        <topology evidence="1">Multi-pass membrane protein</topology>
    </subcellularLocation>
</comment>
<evidence type="ECO:0000256" key="2">
    <source>
        <dbReference type="ARBA" id="ARBA00022475"/>
    </source>
</evidence>
<feature type="domain" description="ABC3 transporter permease C-terminal" evidence="8">
    <location>
        <begin position="290"/>
        <end position="402"/>
    </location>
</feature>
<evidence type="ECO:0000313" key="11">
    <source>
        <dbReference type="Proteomes" id="UP000275012"/>
    </source>
</evidence>
<evidence type="ECO:0000256" key="3">
    <source>
        <dbReference type="ARBA" id="ARBA00022692"/>
    </source>
</evidence>
<dbReference type="InterPro" id="IPR025857">
    <property type="entry name" value="MacB_PCD"/>
</dbReference>
<feature type="transmembrane region" description="Helical" evidence="7">
    <location>
        <begin position="20"/>
        <end position="39"/>
    </location>
</feature>
<reference evidence="10 11" key="1">
    <citation type="submission" date="2018-10" db="EMBL/GenBank/DDBJ databases">
        <title>Proposal of Lysobacter pythonis sp. nov. isolated from royal pythons (Python regius).</title>
        <authorList>
            <person name="Hans-Juergen B."/>
            <person name="Huptas C."/>
            <person name="Sandra B."/>
            <person name="Igor L."/>
            <person name="Joachim S."/>
            <person name="Siegfried S."/>
            <person name="Mareike W."/>
            <person name="Peter K."/>
        </authorList>
    </citation>
    <scope>NUCLEOTIDE SEQUENCE [LARGE SCALE GENOMIC DNA]</scope>
    <source>
        <strain evidence="10 11">4284/11</strain>
    </source>
</reference>
<keyword evidence="5 7" id="KW-0472">Membrane</keyword>
<feature type="transmembrane region" description="Helical" evidence="7">
    <location>
        <begin position="340"/>
        <end position="362"/>
    </location>
</feature>
<dbReference type="Proteomes" id="UP000275012">
    <property type="component" value="Unassembled WGS sequence"/>
</dbReference>
<evidence type="ECO:0000313" key="10">
    <source>
        <dbReference type="EMBL" id="RMH92844.1"/>
    </source>
</evidence>
<sequence>MKHFRPILSALSRHKSAVAILLAEVALTCAILCNALFLIDRRIDAVSVRSGVDEAHLLHISLSGIGRQDNAMAQTRADLAALRALPGVANASLVSQLPLVNSSWNSGISTKPGAEGQMLNATMYMGEAAMLDTFGLKLTAGRMFAPDEFVDIPDESAFNTHPPKVAIVTRTMAEKLYPGESALGKPFYIGEEATTIIGIVDSLLRPSSTQWSPEQAQYSMLLPMNLPYTLAHRYLIRTRPDANPREVLKAAVAEIKKQNPRRVILDQQTFGEIRKNFFAQDKAMVWLLAIVSIILLAVTAFGIVGLASFWVQQRARQIGVRRALGATRGDILRYFQTENLLLASVGIALGMLLAYGVNQWLMSKYELPRLPLQYLPIGALLLWALGQLAVLWPALRAASIPPATATRSV</sequence>
<dbReference type="PANTHER" id="PTHR30572">
    <property type="entry name" value="MEMBRANE COMPONENT OF TRANSPORTER-RELATED"/>
    <property type="match status" value="1"/>
</dbReference>
<dbReference type="AlphaFoldDB" id="A0A3M2I3P6"/>
<protein>
    <submittedName>
        <fullName evidence="10">FtsX-like permease family protein</fullName>
    </submittedName>
</protein>
<evidence type="ECO:0000256" key="4">
    <source>
        <dbReference type="ARBA" id="ARBA00022989"/>
    </source>
</evidence>
<keyword evidence="4 7" id="KW-1133">Transmembrane helix</keyword>
<comment type="caution">
    <text evidence="10">The sequence shown here is derived from an EMBL/GenBank/DDBJ whole genome shotgun (WGS) entry which is preliminary data.</text>
</comment>
<evidence type="ECO:0000256" key="1">
    <source>
        <dbReference type="ARBA" id="ARBA00004651"/>
    </source>
</evidence>
<dbReference type="EMBL" id="RFLY01000009">
    <property type="protein sequence ID" value="RMH92844.1"/>
    <property type="molecule type" value="Genomic_DNA"/>
</dbReference>
<dbReference type="GO" id="GO:0022857">
    <property type="term" value="F:transmembrane transporter activity"/>
    <property type="evidence" value="ECO:0007669"/>
    <property type="project" value="TreeGrafter"/>
</dbReference>
<evidence type="ECO:0000256" key="5">
    <source>
        <dbReference type="ARBA" id="ARBA00023136"/>
    </source>
</evidence>
<accession>A0A3M2I3P6</accession>
<dbReference type="InterPro" id="IPR050250">
    <property type="entry name" value="Macrolide_Exporter_MacB"/>
</dbReference>
<keyword evidence="2" id="KW-1003">Cell membrane</keyword>
<organism evidence="10 11">
    <name type="scientific">Solilutibacter pythonis</name>
    <dbReference type="NCBI Taxonomy" id="2483112"/>
    <lineage>
        <taxon>Bacteria</taxon>
        <taxon>Pseudomonadati</taxon>
        <taxon>Pseudomonadota</taxon>
        <taxon>Gammaproteobacteria</taxon>
        <taxon>Lysobacterales</taxon>
        <taxon>Lysobacteraceae</taxon>
        <taxon>Solilutibacter</taxon>
    </lineage>
</organism>
<evidence type="ECO:0000256" key="7">
    <source>
        <dbReference type="SAM" id="Phobius"/>
    </source>
</evidence>
<comment type="similarity">
    <text evidence="6">Belongs to the ABC-4 integral membrane protein family.</text>
</comment>
<dbReference type="OrthoDB" id="9770036at2"/>
<dbReference type="GO" id="GO:0005886">
    <property type="term" value="C:plasma membrane"/>
    <property type="evidence" value="ECO:0007669"/>
    <property type="project" value="UniProtKB-SubCell"/>
</dbReference>
<evidence type="ECO:0000259" key="9">
    <source>
        <dbReference type="Pfam" id="PF12704"/>
    </source>
</evidence>
<dbReference type="RefSeq" id="WP_122101578.1">
    <property type="nucleotide sequence ID" value="NZ_RFLY01000009.1"/>
</dbReference>
<dbReference type="Pfam" id="PF02687">
    <property type="entry name" value="FtsX"/>
    <property type="match status" value="1"/>
</dbReference>
<evidence type="ECO:0000259" key="8">
    <source>
        <dbReference type="Pfam" id="PF02687"/>
    </source>
</evidence>
<keyword evidence="11" id="KW-1185">Reference proteome</keyword>
<feature type="domain" description="MacB-like periplasmic core" evidence="9">
    <location>
        <begin position="54"/>
        <end position="250"/>
    </location>
</feature>
<evidence type="ECO:0000256" key="6">
    <source>
        <dbReference type="ARBA" id="ARBA00038076"/>
    </source>
</evidence>
<feature type="transmembrane region" description="Helical" evidence="7">
    <location>
        <begin position="374"/>
        <end position="395"/>
    </location>
</feature>
<dbReference type="PANTHER" id="PTHR30572:SF4">
    <property type="entry name" value="ABC TRANSPORTER PERMEASE YTRF"/>
    <property type="match status" value="1"/>
</dbReference>